<dbReference type="PANTHER" id="PTHR24200">
    <property type="entry name" value="TOUCAN, ISOFORM A"/>
    <property type="match status" value="1"/>
</dbReference>
<sequence>MSAPEPTERRRSSSNMKLPLHHVGDLNGNAFPVSSSSSSSSSCLGESSPESLRSLSSLSGRCADSPLDCELLEVTLITSISKTQRTTDVVLSQWQPEEAGPQRDDDDDDDDDNSVGGIPTESIDTSVSVYLDASSGIYIHDTWRDHLTSSLNSNSGCHGNSEDVDSGSSVTRRCSSSNPDSDATETPADDDDDNEEVLFLSVSSDMCVTLTQVNTGVLPAGAESVVDDKNSVTDSVGPQIPLDVPRDLRGSSQMFSSTCSTKAPGGDASAVPPPPTPLPSAPPDEAEIHKLQTKPVPTPKQAAVPPSSLEAKRFNKLDLRPAQTKTGLRSNTSPAKTPFQIKPAPVGRRNSISRMVQGDGNKKPGPLKVAVLKPIRTKSPNPKTSHKMAATSNLANQQNRKLTISRISSDGSQGSEVEGEGPPNAPKMAVEEVPKDPDIKSPGGASVLKGSPAGSVMVRTFLSETSVRRTKCFEAFSPLKEQKHPHKELKHQRSIYSDFYLFIFYLIGSDEIRISWFGVTTDFLRSSCVPGISRPRPSPDQPSAPSPTGSAFKPAANQQPAPGSAGRSAASSRLPVKVLTSSGSGSGPPESNAASKAAPEPPNGPKPDERPSRTTLPPAKHPGSGSTAPPSSTSPPTEPSPSAPKPPTARTRTLSLQARTPAAGLKTPTASVRSPCSPLKATPPGFPKTTAPLQRFGRPNGSVWAQQLCVSAWQTPVDKNRTREVPARPSSISSPVAAGHQQNQHLHPAESVPDVLNANIPVKPAVSEPGPDAASTTSSGPTSSGFKTRTGSRSSPKAGPRLQNASRPGVGAAEGTAGSKQNQNKEQLEKKNQAIVQLRKILVQGNRKVEALAVIIQQLFTEREETLKKKKELSLELGTLRDELVASSQKCERLQREKEETCSSLEESLKRLEVQHQEELVQLEDRLKSFYQTEWDKVHQVYQEEADRCRTLMEQQVEDLRVRQEAEKKNQEEIHSQKMESLKRDYETSLQELKRIRQTDLEDLQKTMKETEASLSEKISELSAEREDLSEKLRAEEERRQRILSDRNLKDSHTVYLQQELESLKVVLEMKNNQLHQKEKKLMEMDRLVGIRTSDPSDQIPDGLFTRVFVFQVETNVRLEECLKKVQQENEDYRARMDKHAALSKQLSTEQALLQQTLQKESKVNKRLSMENEELLWKLHNGDLMASPRRLSPTSPFGSPRNSASFPTAAPLSPR</sequence>
<comment type="caution">
    <text evidence="7">The sequence shown here is derived from an EMBL/GenBank/DDBJ whole genome shotgun (WGS) entry which is preliminary data.</text>
</comment>
<feature type="compositionally biased region" description="Basic and acidic residues" evidence="6">
    <location>
        <begin position="1"/>
        <end position="11"/>
    </location>
</feature>
<dbReference type="AlphaFoldDB" id="A0A9D2YAK6"/>
<feature type="region of interest" description="Disordered" evidence="6">
    <location>
        <begin position="1"/>
        <end position="60"/>
    </location>
</feature>
<feature type="compositionally biased region" description="Low complexity" evidence="6">
    <location>
        <begin position="166"/>
        <end position="186"/>
    </location>
</feature>
<organism evidence="7 8">
    <name type="scientific">Nothobranchius furzeri</name>
    <name type="common">Turquoise killifish</name>
    <dbReference type="NCBI Taxonomy" id="105023"/>
    <lineage>
        <taxon>Eukaryota</taxon>
        <taxon>Metazoa</taxon>
        <taxon>Chordata</taxon>
        <taxon>Craniata</taxon>
        <taxon>Vertebrata</taxon>
        <taxon>Euteleostomi</taxon>
        <taxon>Actinopterygii</taxon>
        <taxon>Neopterygii</taxon>
        <taxon>Teleostei</taxon>
        <taxon>Neoteleostei</taxon>
        <taxon>Acanthomorphata</taxon>
        <taxon>Ovalentaria</taxon>
        <taxon>Atherinomorphae</taxon>
        <taxon>Cyprinodontiformes</taxon>
        <taxon>Nothobranchiidae</taxon>
        <taxon>Nothobranchius</taxon>
    </lineage>
</organism>
<feature type="region of interest" description="Disordered" evidence="6">
    <location>
        <begin position="85"/>
        <end position="121"/>
    </location>
</feature>
<dbReference type="GO" id="GO:0008017">
    <property type="term" value="F:microtubule binding"/>
    <property type="evidence" value="ECO:0007669"/>
    <property type="project" value="TreeGrafter"/>
</dbReference>
<feature type="region of interest" description="Disordered" evidence="6">
    <location>
        <begin position="408"/>
        <end position="430"/>
    </location>
</feature>
<reference evidence="7" key="1">
    <citation type="submission" date="2020-03" db="EMBL/GenBank/DDBJ databases">
        <title>Intra-Species Differences in Population Size shape Life History and Genome Evolution.</title>
        <authorList>
            <person name="Willemsen D."/>
            <person name="Cui R."/>
            <person name="Valenzano D.R."/>
        </authorList>
    </citation>
    <scope>NUCLEOTIDE SEQUENCE</scope>
    <source>
        <strain evidence="7">GRZ</strain>
        <tissue evidence="7">Whole</tissue>
    </source>
</reference>
<dbReference type="GO" id="GO:0005737">
    <property type="term" value="C:cytoplasm"/>
    <property type="evidence" value="ECO:0007669"/>
    <property type="project" value="TreeGrafter"/>
</dbReference>
<evidence type="ECO:0000313" key="8">
    <source>
        <dbReference type="Proteomes" id="UP000822369"/>
    </source>
</evidence>
<evidence type="ECO:0000256" key="4">
    <source>
        <dbReference type="ARBA" id="ARBA00023242"/>
    </source>
</evidence>
<feature type="region of interest" description="Disordered" evidence="6">
    <location>
        <begin position="228"/>
        <end position="350"/>
    </location>
</feature>
<feature type="compositionally biased region" description="Polar residues" evidence="6">
    <location>
        <begin position="323"/>
        <end position="335"/>
    </location>
</feature>
<gene>
    <name evidence="7" type="ORF">G4P62_001664</name>
</gene>
<feature type="compositionally biased region" description="Low complexity" evidence="6">
    <location>
        <begin position="622"/>
        <end position="631"/>
    </location>
</feature>
<protein>
    <submittedName>
        <fullName evidence="7">Transcript variant X2</fullName>
    </submittedName>
</protein>
<feature type="compositionally biased region" description="Low complexity" evidence="6">
    <location>
        <begin position="560"/>
        <end position="573"/>
    </location>
</feature>
<feature type="compositionally biased region" description="Polar residues" evidence="6">
    <location>
        <begin position="85"/>
        <end position="95"/>
    </location>
</feature>
<evidence type="ECO:0000256" key="3">
    <source>
        <dbReference type="ARBA" id="ARBA00023054"/>
    </source>
</evidence>
<evidence type="ECO:0000256" key="5">
    <source>
        <dbReference type="SAM" id="Coils"/>
    </source>
</evidence>
<feature type="region of interest" description="Disordered" evidence="6">
    <location>
        <begin position="1185"/>
        <end position="1215"/>
    </location>
</feature>
<feature type="compositionally biased region" description="Pro residues" evidence="6">
    <location>
        <begin position="632"/>
        <end position="647"/>
    </location>
</feature>
<feature type="compositionally biased region" description="Polar residues" evidence="6">
    <location>
        <begin position="1192"/>
        <end position="1206"/>
    </location>
</feature>
<dbReference type="PANTHER" id="PTHR24200:SF7">
    <property type="entry name" value="MICROTUBULE-ASSOCIATED TUMOR SUPPRESSOR 1"/>
    <property type="match status" value="1"/>
</dbReference>
<feature type="compositionally biased region" description="Low complexity" evidence="6">
    <location>
        <begin position="34"/>
        <end position="60"/>
    </location>
</feature>
<feature type="compositionally biased region" description="Polar residues" evidence="6">
    <location>
        <begin position="250"/>
        <end position="261"/>
    </location>
</feature>
<keyword evidence="4" id="KW-0539">Nucleus</keyword>
<name>A0A9D2YAK6_NOTFU</name>
<feature type="coiled-coil region" evidence="5">
    <location>
        <begin position="856"/>
        <end position="926"/>
    </location>
</feature>
<feature type="compositionally biased region" description="Polar residues" evidence="6">
    <location>
        <begin position="730"/>
        <end position="745"/>
    </location>
</feature>
<proteinExistence type="inferred from homology"/>
<keyword evidence="3 5" id="KW-0175">Coiled coil</keyword>
<feature type="compositionally biased region" description="Polar residues" evidence="6">
    <location>
        <begin position="786"/>
        <end position="795"/>
    </location>
</feature>
<evidence type="ECO:0000256" key="6">
    <source>
        <dbReference type="SAM" id="MobiDB-lite"/>
    </source>
</evidence>
<feature type="compositionally biased region" description="Low complexity" evidence="6">
    <location>
        <begin position="775"/>
        <end position="785"/>
    </location>
</feature>
<comment type="similarity">
    <text evidence="2">Belongs to the MTUS1 family.</text>
</comment>
<dbReference type="Proteomes" id="UP000822369">
    <property type="component" value="Chromosome 8"/>
</dbReference>
<feature type="compositionally biased region" description="Pro residues" evidence="6">
    <location>
        <begin position="271"/>
        <end position="282"/>
    </location>
</feature>
<feature type="coiled-coil region" evidence="5">
    <location>
        <begin position="1116"/>
        <end position="1143"/>
    </location>
</feature>
<feature type="region of interest" description="Disordered" evidence="6">
    <location>
        <begin position="531"/>
        <end position="698"/>
    </location>
</feature>
<feature type="compositionally biased region" description="Basic and acidic residues" evidence="6">
    <location>
        <begin position="310"/>
        <end position="319"/>
    </location>
</feature>
<evidence type="ECO:0000256" key="2">
    <source>
        <dbReference type="ARBA" id="ARBA00007585"/>
    </source>
</evidence>
<accession>A0A9D2YAK6</accession>
<feature type="coiled-coil region" evidence="5">
    <location>
        <begin position="976"/>
        <end position="1088"/>
    </location>
</feature>
<dbReference type="GO" id="GO:0005634">
    <property type="term" value="C:nucleus"/>
    <property type="evidence" value="ECO:0007669"/>
    <property type="project" value="UniProtKB-SubCell"/>
</dbReference>
<feature type="region of interest" description="Disordered" evidence="6">
    <location>
        <begin position="714"/>
        <end position="828"/>
    </location>
</feature>
<evidence type="ECO:0000313" key="7">
    <source>
        <dbReference type="EMBL" id="KAF7216628.1"/>
    </source>
</evidence>
<dbReference type="EMBL" id="JAAVVJ010000008">
    <property type="protein sequence ID" value="KAF7216628.1"/>
    <property type="molecule type" value="Genomic_DNA"/>
</dbReference>
<evidence type="ECO:0000256" key="1">
    <source>
        <dbReference type="ARBA" id="ARBA00004123"/>
    </source>
</evidence>
<feature type="compositionally biased region" description="Acidic residues" evidence="6">
    <location>
        <begin position="104"/>
        <end position="113"/>
    </location>
</feature>
<feature type="region of interest" description="Disordered" evidence="6">
    <location>
        <begin position="152"/>
        <end position="193"/>
    </location>
</feature>
<dbReference type="InterPro" id="IPR051293">
    <property type="entry name" value="MTUS1/CCDC69"/>
</dbReference>
<feature type="compositionally biased region" description="Pro residues" evidence="6">
    <location>
        <begin position="536"/>
        <end position="545"/>
    </location>
</feature>
<comment type="subcellular location">
    <subcellularLocation>
        <location evidence="1">Nucleus</location>
    </subcellularLocation>
</comment>